<evidence type="ECO:0000313" key="2">
    <source>
        <dbReference type="EMBL" id="GHB79719.1"/>
    </source>
</evidence>
<proteinExistence type="predicted"/>
<sequence>MTKLKRMNYVLLIFLVLAGSTWHTDSDKTTRFEPVAVIELFTSQGCSSCPAADRLLTKTLKESGKNIMALSFHVDYWNHLGWADPFSDKAYTKRQYAYAKQFNSRSVYTPQMVVNGKAQFVGSNEAALKKALNEATQRTPPANFTALSASPASGKVLKVRYQLEGDYQNCQVNFALVSKHETTAIQRGENGGRTLSSDNVVRQFVKVPAKSAGEVLLNDIDSGAIDLSVIAYVQKNDGLRIVGAAKAGIE</sequence>
<accession>A0A8J3D9J7</accession>
<dbReference type="PANTHER" id="PTHR36057:SF1">
    <property type="entry name" value="LIPOPROTEIN LIPID ATTACHMENT SITE-LIKE PROTEIN, PUTATIVE (DUF1223)-RELATED"/>
    <property type="match status" value="1"/>
</dbReference>
<protein>
    <recommendedName>
        <fullName evidence="4">DUF1223 domain-containing protein</fullName>
    </recommendedName>
</protein>
<reference evidence="2 3" key="1">
    <citation type="journal article" date="2014" name="Int. J. Syst. Evol. Microbiol.">
        <title>Complete genome sequence of Corynebacterium casei LMG S-19264T (=DSM 44701T), isolated from a smear-ripened cheese.</title>
        <authorList>
            <consortium name="US DOE Joint Genome Institute (JGI-PGF)"/>
            <person name="Walter F."/>
            <person name="Albersmeier A."/>
            <person name="Kalinowski J."/>
            <person name="Ruckert C."/>
        </authorList>
    </citation>
    <scope>NUCLEOTIDE SEQUENCE [LARGE SCALE GENOMIC DNA]</scope>
    <source>
        <strain evidence="2 3">KCTC 12866</strain>
    </source>
</reference>
<dbReference type="InterPro" id="IPR010634">
    <property type="entry name" value="DUF1223"/>
</dbReference>
<dbReference type="Pfam" id="PF06764">
    <property type="entry name" value="DUF1223"/>
    <property type="match status" value="1"/>
</dbReference>
<evidence type="ECO:0008006" key="4">
    <source>
        <dbReference type="Google" id="ProtNLM"/>
    </source>
</evidence>
<dbReference type="PANTHER" id="PTHR36057">
    <property type="match status" value="1"/>
</dbReference>
<organism evidence="2 3">
    <name type="scientific">Persicitalea jodogahamensis</name>
    <dbReference type="NCBI Taxonomy" id="402147"/>
    <lineage>
        <taxon>Bacteria</taxon>
        <taxon>Pseudomonadati</taxon>
        <taxon>Bacteroidota</taxon>
        <taxon>Cytophagia</taxon>
        <taxon>Cytophagales</taxon>
        <taxon>Spirosomataceae</taxon>
        <taxon>Persicitalea</taxon>
    </lineage>
</organism>
<dbReference type="AlphaFoldDB" id="A0A8J3D9J7"/>
<dbReference type="InterPro" id="IPR036249">
    <property type="entry name" value="Thioredoxin-like_sf"/>
</dbReference>
<evidence type="ECO:0000256" key="1">
    <source>
        <dbReference type="SAM" id="SignalP"/>
    </source>
</evidence>
<evidence type="ECO:0000313" key="3">
    <source>
        <dbReference type="Proteomes" id="UP000598271"/>
    </source>
</evidence>
<feature type="signal peptide" evidence="1">
    <location>
        <begin position="1"/>
        <end position="23"/>
    </location>
</feature>
<dbReference type="SUPFAM" id="SSF52833">
    <property type="entry name" value="Thioredoxin-like"/>
    <property type="match status" value="1"/>
</dbReference>
<gene>
    <name evidence="2" type="ORF">GCM10007390_37320</name>
</gene>
<dbReference type="Proteomes" id="UP000598271">
    <property type="component" value="Unassembled WGS sequence"/>
</dbReference>
<comment type="caution">
    <text evidence="2">The sequence shown here is derived from an EMBL/GenBank/DDBJ whole genome shotgun (WGS) entry which is preliminary data.</text>
</comment>
<name>A0A8J3D9J7_9BACT</name>
<keyword evidence="3" id="KW-1185">Reference proteome</keyword>
<keyword evidence="1" id="KW-0732">Signal</keyword>
<feature type="chain" id="PRO_5035208693" description="DUF1223 domain-containing protein" evidence="1">
    <location>
        <begin position="24"/>
        <end position="250"/>
    </location>
</feature>
<dbReference type="EMBL" id="BMXF01000004">
    <property type="protein sequence ID" value="GHB79719.1"/>
    <property type="molecule type" value="Genomic_DNA"/>
</dbReference>
<dbReference type="Gene3D" id="3.40.30.10">
    <property type="entry name" value="Glutaredoxin"/>
    <property type="match status" value="1"/>
</dbReference>